<dbReference type="EC" id="6.5.1.1" evidence="16"/>
<keyword evidence="12 16" id="KW-0234">DNA repair</keyword>
<keyword evidence="10" id="KW-0460">Magnesium</keyword>
<evidence type="ECO:0000256" key="15">
    <source>
        <dbReference type="ARBA" id="ARBA00043870"/>
    </source>
</evidence>
<evidence type="ECO:0000256" key="6">
    <source>
        <dbReference type="ARBA" id="ARBA00022737"/>
    </source>
</evidence>
<dbReference type="Gene3D" id="1.10.3260.10">
    <property type="entry name" value="DNA ligase, ATP-dependent, N-terminal domain"/>
    <property type="match status" value="1"/>
</dbReference>
<dbReference type="SUPFAM" id="SSF56091">
    <property type="entry name" value="DNA ligase/mRNA capping enzyme, catalytic domain"/>
    <property type="match status" value="1"/>
</dbReference>
<dbReference type="Gene3D" id="2.40.50.140">
    <property type="entry name" value="Nucleic acid-binding proteins"/>
    <property type="match status" value="1"/>
</dbReference>
<dbReference type="SMART" id="SM00292">
    <property type="entry name" value="BRCT"/>
    <property type="match status" value="2"/>
</dbReference>
<dbReference type="NCBIfam" id="TIGR00574">
    <property type="entry name" value="dnl1"/>
    <property type="match status" value="1"/>
</dbReference>
<keyword evidence="8 16" id="KW-0227">DNA damage</keyword>
<keyword evidence="13" id="KW-0539">Nucleus</keyword>
<keyword evidence="11 16" id="KW-0233">DNA recombination</keyword>
<dbReference type="GO" id="GO:0032807">
    <property type="term" value="C:DNA ligase IV complex"/>
    <property type="evidence" value="ECO:0007669"/>
    <property type="project" value="TreeGrafter"/>
</dbReference>
<protein>
    <recommendedName>
        <fullName evidence="16">DNA ligase</fullName>
        <ecNumber evidence="16">6.5.1.1</ecNumber>
    </recommendedName>
</protein>
<evidence type="ECO:0000256" key="12">
    <source>
        <dbReference type="ARBA" id="ARBA00023204"/>
    </source>
</evidence>
<dbReference type="InterPro" id="IPR001357">
    <property type="entry name" value="BRCT_dom"/>
</dbReference>
<gene>
    <name evidence="20" type="ORF">EX30DRAFT_311522</name>
</gene>
<dbReference type="InterPro" id="IPR012340">
    <property type="entry name" value="NA-bd_OB-fold"/>
</dbReference>
<keyword evidence="6" id="KW-0677">Repeat</keyword>
<dbReference type="AlphaFoldDB" id="A0A4S2MJX9"/>
<dbReference type="PROSITE" id="PS50160">
    <property type="entry name" value="DNA_LIGASE_A3"/>
    <property type="match status" value="1"/>
</dbReference>
<dbReference type="GO" id="GO:0006310">
    <property type="term" value="P:DNA recombination"/>
    <property type="evidence" value="ECO:0007669"/>
    <property type="project" value="UniProtKB-KW"/>
</dbReference>
<dbReference type="PROSITE" id="PS00697">
    <property type="entry name" value="DNA_LIGASE_A1"/>
    <property type="match status" value="1"/>
</dbReference>
<dbReference type="InterPro" id="IPR016059">
    <property type="entry name" value="DNA_ligase_ATP-dep_CS"/>
</dbReference>
<keyword evidence="21" id="KW-1185">Reference proteome</keyword>
<dbReference type="InterPro" id="IPR036599">
    <property type="entry name" value="DNA_ligase_N_sf"/>
</dbReference>
<dbReference type="GO" id="GO:0046872">
    <property type="term" value="F:metal ion binding"/>
    <property type="evidence" value="ECO:0007669"/>
    <property type="project" value="UniProtKB-KW"/>
</dbReference>
<feature type="domain" description="BRCT" evidence="19">
    <location>
        <begin position="681"/>
        <end position="773"/>
    </location>
</feature>
<evidence type="ECO:0000256" key="8">
    <source>
        <dbReference type="ARBA" id="ARBA00022763"/>
    </source>
</evidence>
<evidence type="ECO:0000256" key="9">
    <source>
        <dbReference type="ARBA" id="ARBA00022840"/>
    </source>
</evidence>
<dbReference type="FunFam" id="1.10.3260.10:FF:000008">
    <property type="entry name" value="DNA ligase 4"/>
    <property type="match status" value="1"/>
</dbReference>
<evidence type="ECO:0000256" key="16">
    <source>
        <dbReference type="RuleBase" id="RU000617"/>
    </source>
</evidence>
<dbReference type="SUPFAM" id="SSF50249">
    <property type="entry name" value="Nucleic acid-binding proteins"/>
    <property type="match status" value="1"/>
</dbReference>
<dbReference type="InterPro" id="IPR012309">
    <property type="entry name" value="DNA_ligase_ATP-dep_C"/>
</dbReference>
<evidence type="ECO:0000313" key="21">
    <source>
        <dbReference type="Proteomes" id="UP000298138"/>
    </source>
</evidence>
<dbReference type="SUPFAM" id="SSF52113">
    <property type="entry name" value="BRCT domain"/>
    <property type="match status" value="2"/>
</dbReference>
<evidence type="ECO:0000256" key="4">
    <source>
        <dbReference type="ARBA" id="ARBA00022598"/>
    </source>
</evidence>
<evidence type="ECO:0000256" key="5">
    <source>
        <dbReference type="ARBA" id="ARBA00022723"/>
    </source>
</evidence>
<dbReference type="InterPro" id="IPR029710">
    <property type="entry name" value="LIG4"/>
</dbReference>
<dbReference type="OrthoDB" id="151490at2759"/>
<evidence type="ECO:0000259" key="18">
    <source>
        <dbReference type="PROSITE" id="PS50160"/>
    </source>
</evidence>
<dbReference type="InterPro" id="IPR012308">
    <property type="entry name" value="DNA_ligase_ATP-dep_N"/>
</dbReference>
<evidence type="ECO:0000256" key="13">
    <source>
        <dbReference type="ARBA" id="ARBA00023242"/>
    </source>
</evidence>
<feature type="domain" description="BRCT" evidence="19">
    <location>
        <begin position="859"/>
        <end position="925"/>
    </location>
</feature>
<evidence type="ECO:0000256" key="17">
    <source>
        <dbReference type="RuleBase" id="RU004196"/>
    </source>
</evidence>
<dbReference type="Pfam" id="PF01068">
    <property type="entry name" value="DNA_ligase_A_M"/>
    <property type="match status" value="1"/>
</dbReference>
<dbReference type="GO" id="GO:0003677">
    <property type="term" value="F:DNA binding"/>
    <property type="evidence" value="ECO:0007669"/>
    <property type="project" value="InterPro"/>
</dbReference>
<dbReference type="CDD" id="cd07968">
    <property type="entry name" value="OBF_DNA_ligase_IV"/>
    <property type="match status" value="1"/>
</dbReference>
<sequence length="925" mass="106278">MSEDEIATKFPNRPQNHSETLKFHELYLTLFDPLAENKKKKTGIGLRGRKDLKPHEVRRQIIDNFIARWRNEVGNDIFPAFRLILCDKDRDRNVYNLKEQKIGKLLVKVMKIDRKSEDGSALIHWKNPRSWQKNAGDFALRCYDIIKKRPMRTTPGDLTISQVNAMLDRLAQGSGEEQQLPIMEQFYNEMCAEELTWLIRIILRAMKVGATEKTFFDAWHPDADALYNVSSSLRRVCWDLWDPNFRLQDDTKGITLMSCFQPQLAQFQKKNMEDTVKAMGGTEFWIEEKLDGERMQMHFDGRNFEWWSRKAKEYTHLYGETQTEGAIARFTGSAFNRNVKSIILDGEMITWDPVMDTIVGFGTLKTAAIETNNNPHGQGHRPLFRVFDILYLNGKCLVDYSLSDRRKALERAVKDVPRRLEIHPYTPANTAREIESELRKVIASASEGLVIKKPESAYRLNDRNDSWIKVKPEYMTEFGESLDLLVIGGYWGQGSRGNILASYLCGLRLDGNYLKPGDPKVKYWSFCKVGGGFTANDYKLIEHNTHGHWKDWAPGKGPDFIELAGGPREYERPNVWIPPEKSFVIEVKAAQVSNSDQFRTGFTLRFPRLKNIRSDKSWDSALTISDFLRLKNEAVEAEEEKKLELEIRKGRAKRIKKELKVAGGDAVPEFVGEPTPTQVDDVKPLFEGHSFFVMSDSISPKTPKAEIEALIKANGGKIYQNIREDPKAHLIGDRNTVKIAAVKKANQRDIIRPHWVFDCLQHRYILPLEPDRYVLHALPETAEEIQHNIDEFADSYARNVEVDELKQILDGMTVSDEKSSLSQEVMHSEEIKEMGELPGLIFRDSMVYFPTDMCLPKIMVEFAGGKVSETLEEDTLTHIVVHGVEDAERARKKVAECKIPRVVSEMWVRESVKAKTLLDEDRFVI</sequence>
<comment type="subcellular location">
    <subcellularLocation>
        <location evidence="2">Nucleus</location>
    </subcellularLocation>
</comment>
<evidence type="ECO:0000256" key="1">
    <source>
        <dbReference type="ARBA" id="ARBA00001946"/>
    </source>
</evidence>
<comment type="cofactor">
    <cofactor evidence="1">
        <name>Mg(2+)</name>
        <dbReference type="ChEBI" id="CHEBI:18420"/>
    </cofactor>
</comment>
<accession>A0A4S2MJX9</accession>
<keyword evidence="4 16" id="KW-0436">Ligase</keyword>
<dbReference type="Pfam" id="PF04679">
    <property type="entry name" value="DNA_ligase_A_C"/>
    <property type="match status" value="1"/>
</dbReference>
<dbReference type="EMBL" id="ML220156">
    <property type="protein sequence ID" value="TGZ77232.1"/>
    <property type="molecule type" value="Genomic_DNA"/>
</dbReference>
<evidence type="ECO:0000256" key="3">
    <source>
        <dbReference type="ARBA" id="ARBA00007572"/>
    </source>
</evidence>
<evidence type="ECO:0000313" key="20">
    <source>
        <dbReference type="EMBL" id="TGZ77232.1"/>
    </source>
</evidence>
<dbReference type="Proteomes" id="UP000298138">
    <property type="component" value="Unassembled WGS sequence"/>
</dbReference>
<dbReference type="Gene3D" id="3.40.50.10190">
    <property type="entry name" value="BRCT domain"/>
    <property type="match status" value="2"/>
</dbReference>
<dbReference type="CDD" id="cd17722">
    <property type="entry name" value="BRCT_DNA_ligase_IV_rpt1"/>
    <property type="match status" value="1"/>
</dbReference>
<dbReference type="PANTHER" id="PTHR45997:SF1">
    <property type="entry name" value="DNA LIGASE 4"/>
    <property type="match status" value="1"/>
</dbReference>
<dbReference type="InterPro" id="IPR036420">
    <property type="entry name" value="BRCT_dom_sf"/>
</dbReference>
<comment type="similarity">
    <text evidence="3 17">Belongs to the ATP-dependent DNA ligase family.</text>
</comment>
<dbReference type="PANTHER" id="PTHR45997">
    <property type="entry name" value="DNA LIGASE 4"/>
    <property type="match status" value="1"/>
</dbReference>
<dbReference type="CDD" id="cd07903">
    <property type="entry name" value="Adenylation_DNA_ligase_IV"/>
    <property type="match status" value="1"/>
</dbReference>
<dbReference type="GO" id="GO:0006297">
    <property type="term" value="P:nucleotide-excision repair, DNA gap filling"/>
    <property type="evidence" value="ECO:0007669"/>
    <property type="project" value="TreeGrafter"/>
</dbReference>
<dbReference type="STRING" id="341454.A0A4S2MJX9"/>
<dbReference type="Gene3D" id="3.30.470.30">
    <property type="entry name" value="DNA ligase/mRNA capping enzyme"/>
    <property type="match status" value="1"/>
</dbReference>
<dbReference type="GO" id="GO:0006303">
    <property type="term" value="P:double-strand break repair via nonhomologous end joining"/>
    <property type="evidence" value="ECO:0007669"/>
    <property type="project" value="TreeGrafter"/>
</dbReference>
<dbReference type="Pfam" id="PF16589">
    <property type="entry name" value="BRCT_2"/>
    <property type="match status" value="1"/>
</dbReference>
<name>A0A4S2MJX9_9PEZI</name>
<dbReference type="InterPro" id="IPR044125">
    <property type="entry name" value="Adenylation_DNA_ligase_IV"/>
</dbReference>
<organism evidence="20 21">
    <name type="scientific">Ascodesmis nigricans</name>
    <dbReference type="NCBI Taxonomy" id="341454"/>
    <lineage>
        <taxon>Eukaryota</taxon>
        <taxon>Fungi</taxon>
        <taxon>Dikarya</taxon>
        <taxon>Ascomycota</taxon>
        <taxon>Pezizomycotina</taxon>
        <taxon>Pezizomycetes</taxon>
        <taxon>Pezizales</taxon>
        <taxon>Ascodesmidaceae</taxon>
        <taxon>Ascodesmis</taxon>
    </lineage>
</organism>
<evidence type="ECO:0000256" key="2">
    <source>
        <dbReference type="ARBA" id="ARBA00004123"/>
    </source>
</evidence>
<proteinExistence type="inferred from homology"/>
<dbReference type="SUPFAM" id="SSF117018">
    <property type="entry name" value="ATP-dependent DNA ligase DNA-binding domain"/>
    <property type="match status" value="1"/>
</dbReference>
<dbReference type="PROSITE" id="PS50172">
    <property type="entry name" value="BRCT"/>
    <property type="match status" value="2"/>
</dbReference>
<evidence type="ECO:0000256" key="7">
    <source>
        <dbReference type="ARBA" id="ARBA00022741"/>
    </source>
</evidence>
<evidence type="ECO:0000256" key="10">
    <source>
        <dbReference type="ARBA" id="ARBA00022842"/>
    </source>
</evidence>
<keyword evidence="7 16" id="KW-0547">Nucleotide-binding</keyword>
<dbReference type="GO" id="GO:0005524">
    <property type="term" value="F:ATP binding"/>
    <property type="evidence" value="ECO:0007669"/>
    <property type="project" value="UniProtKB-KW"/>
</dbReference>
<dbReference type="GO" id="GO:0071897">
    <property type="term" value="P:DNA biosynthetic process"/>
    <property type="evidence" value="ECO:0007669"/>
    <property type="project" value="InterPro"/>
</dbReference>
<evidence type="ECO:0000259" key="19">
    <source>
        <dbReference type="PROSITE" id="PS50172"/>
    </source>
</evidence>
<dbReference type="GO" id="GO:0003910">
    <property type="term" value="F:DNA ligase (ATP) activity"/>
    <property type="evidence" value="ECO:0007669"/>
    <property type="project" value="UniProtKB-EC"/>
</dbReference>
<evidence type="ECO:0000256" key="11">
    <source>
        <dbReference type="ARBA" id="ARBA00023172"/>
    </source>
</evidence>
<comment type="function">
    <text evidence="15">DNA ligase involved in DNA non-homologous end joining (NHEJ); required for double-strand break (DSB) repair.</text>
</comment>
<dbReference type="InterPro" id="IPR012310">
    <property type="entry name" value="DNA_ligase_ATP-dep_cent"/>
</dbReference>
<keyword evidence="9 16" id="KW-0067">ATP-binding</keyword>
<dbReference type="InParanoid" id="A0A4S2MJX9"/>
<comment type="catalytic activity">
    <reaction evidence="14 16">
        <text>ATP + (deoxyribonucleotide)n-3'-hydroxyl + 5'-phospho-(deoxyribonucleotide)m = (deoxyribonucleotide)n+m + AMP + diphosphate.</text>
        <dbReference type="EC" id="6.5.1.1"/>
    </reaction>
</comment>
<dbReference type="Pfam" id="PF04675">
    <property type="entry name" value="DNA_ligase_A_N"/>
    <property type="match status" value="1"/>
</dbReference>
<keyword evidence="5" id="KW-0479">Metal-binding</keyword>
<reference evidence="20 21" key="1">
    <citation type="submission" date="2019-04" db="EMBL/GenBank/DDBJ databases">
        <title>Comparative genomics and transcriptomics to analyze fruiting body development in filamentous ascomycetes.</title>
        <authorList>
            <consortium name="DOE Joint Genome Institute"/>
            <person name="Lutkenhaus R."/>
            <person name="Traeger S."/>
            <person name="Breuer J."/>
            <person name="Kuo A."/>
            <person name="Lipzen A."/>
            <person name="Pangilinan J."/>
            <person name="Dilworth D."/>
            <person name="Sandor L."/>
            <person name="Poggeler S."/>
            <person name="Barry K."/>
            <person name="Grigoriev I.V."/>
            <person name="Nowrousian M."/>
        </authorList>
    </citation>
    <scope>NUCLEOTIDE SEQUENCE [LARGE SCALE GENOMIC DNA]</scope>
    <source>
        <strain evidence="20 21">CBS 389.68</strain>
    </source>
</reference>
<feature type="domain" description="ATP-dependent DNA ligase family profile" evidence="18">
    <location>
        <begin position="384"/>
        <end position="509"/>
    </location>
</feature>
<evidence type="ECO:0000256" key="14">
    <source>
        <dbReference type="ARBA" id="ARBA00034003"/>
    </source>
</evidence>
<dbReference type="InterPro" id="IPR000977">
    <property type="entry name" value="DNA_ligase_ATP-dep"/>
</dbReference>
<dbReference type="FunCoup" id="A0A4S2MJX9">
    <property type="interactions" value="564"/>
</dbReference>